<evidence type="ECO:0000313" key="5">
    <source>
        <dbReference type="EMBL" id="MCB5409461.1"/>
    </source>
</evidence>
<dbReference type="SMART" id="SM00345">
    <property type="entry name" value="HTH_GNTR"/>
    <property type="match status" value="2"/>
</dbReference>
<organism evidence="5 6">
    <name type="scientific">Pseudogemmobacter faecipullorum</name>
    <dbReference type="NCBI Taxonomy" id="2755041"/>
    <lineage>
        <taxon>Bacteria</taxon>
        <taxon>Pseudomonadati</taxon>
        <taxon>Pseudomonadota</taxon>
        <taxon>Alphaproteobacteria</taxon>
        <taxon>Rhodobacterales</taxon>
        <taxon>Paracoccaceae</taxon>
        <taxon>Pseudogemmobacter</taxon>
    </lineage>
</organism>
<gene>
    <name evidence="5" type="ORF">H0485_05525</name>
</gene>
<protein>
    <submittedName>
        <fullName evidence="5">GntR family transcriptional regulator</fullName>
    </submittedName>
</protein>
<dbReference type="SUPFAM" id="SSF48008">
    <property type="entry name" value="GntR ligand-binding domain-like"/>
    <property type="match status" value="1"/>
</dbReference>
<evidence type="ECO:0000256" key="2">
    <source>
        <dbReference type="ARBA" id="ARBA00023125"/>
    </source>
</evidence>
<evidence type="ECO:0000256" key="3">
    <source>
        <dbReference type="ARBA" id="ARBA00023163"/>
    </source>
</evidence>
<accession>A0ABS8CJ95</accession>
<keyword evidence="6" id="KW-1185">Reference proteome</keyword>
<feature type="domain" description="HTH gntR-type" evidence="4">
    <location>
        <begin position="18"/>
        <end position="85"/>
    </location>
</feature>
<keyword evidence="1" id="KW-0805">Transcription regulation</keyword>
<dbReference type="Gene3D" id="1.20.120.530">
    <property type="entry name" value="GntR ligand-binding domain-like"/>
    <property type="match status" value="1"/>
</dbReference>
<dbReference type="InterPro" id="IPR011711">
    <property type="entry name" value="GntR_C"/>
</dbReference>
<sequence length="346" mass="38686">MAIQLPPPPDLPAAPAQAFLYASVRDLLADRILRGEIGPGTVLKEAVIALHLGVSRAPVRRALALLAEAGLIRAALGQGYITGTAGPVRISSRELHDILTDHPGGRAEEIDRSPSWERIFAQVREEITACMPFGSWRIQEAALGDHYHVSRTVAREVLWRLTDRRLIEKDHKSHWIVGQLTARDLRETLEMRRLLEPEALARLAPAMDPAALEELAQRVDQLITRFPDCSAERVNEVETALFRHLSDGLRNKRMLTSIRRNQISLIVSQLFRQHFPMVDDLSSLQDYAQILHHLRMGTGEVARILLQNHLSRVEKLLLARLRVLSALPVPRQVGYLTPVDGGGQNG</sequence>
<dbReference type="EMBL" id="JACDXX010000004">
    <property type="protein sequence ID" value="MCB5409461.1"/>
    <property type="molecule type" value="Genomic_DNA"/>
</dbReference>
<dbReference type="InterPro" id="IPR000524">
    <property type="entry name" value="Tscrpt_reg_HTH_GntR"/>
</dbReference>
<dbReference type="PANTHER" id="PTHR43537:SF5">
    <property type="entry name" value="UXU OPERON TRANSCRIPTIONAL REGULATOR"/>
    <property type="match status" value="1"/>
</dbReference>
<dbReference type="InterPro" id="IPR036390">
    <property type="entry name" value="WH_DNA-bd_sf"/>
</dbReference>
<evidence type="ECO:0000256" key="1">
    <source>
        <dbReference type="ARBA" id="ARBA00023015"/>
    </source>
</evidence>
<dbReference type="PANTHER" id="PTHR43537">
    <property type="entry name" value="TRANSCRIPTIONAL REGULATOR, GNTR FAMILY"/>
    <property type="match status" value="1"/>
</dbReference>
<dbReference type="RefSeq" id="WP_226934368.1">
    <property type="nucleotide sequence ID" value="NZ_JACDXX010000004.1"/>
</dbReference>
<proteinExistence type="predicted"/>
<dbReference type="Pfam" id="PF07729">
    <property type="entry name" value="FCD"/>
    <property type="match status" value="1"/>
</dbReference>
<keyword evidence="3" id="KW-0804">Transcription</keyword>
<evidence type="ECO:0000313" key="6">
    <source>
        <dbReference type="Proteomes" id="UP001198571"/>
    </source>
</evidence>
<dbReference type="Pfam" id="PF00392">
    <property type="entry name" value="GntR"/>
    <property type="match status" value="1"/>
</dbReference>
<comment type="caution">
    <text evidence="5">The sequence shown here is derived from an EMBL/GenBank/DDBJ whole genome shotgun (WGS) entry which is preliminary data.</text>
</comment>
<dbReference type="InterPro" id="IPR008920">
    <property type="entry name" value="TF_FadR/GntR_C"/>
</dbReference>
<dbReference type="Proteomes" id="UP001198571">
    <property type="component" value="Unassembled WGS sequence"/>
</dbReference>
<name>A0ABS8CJ95_9RHOB</name>
<dbReference type="Gene3D" id="1.10.10.10">
    <property type="entry name" value="Winged helix-like DNA-binding domain superfamily/Winged helix DNA-binding domain"/>
    <property type="match status" value="2"/>
</dbReference>
<dbReference type="SMART" id="SM00895">
    <property type="entry name" value="FCD"/>
    <property type="match status" value="1"/>
</dbReference>
<dbReference type="PROSITE" id="PS50949">
    <property type="entry name" value="HTH_GNTR"/>
    <property type="match status" value="1"/>
</dbReference>
<dbReference type="SUPFAM" id="SSF46785">
    <property type="entry name" value="Winged helix' DNA-binding domain"/>
    <property type="match status" value="2"/>
</dbReference>
<evidence type="ECO:0000259" key="4">
    <source>
        <dbReference type="PROSITE" id="PS50949"/>
    </source>
</evidence>
<dbReference type="InterPro" id="IPR036388">
    <property type="entry name" value="WH-like_DNA-bd_sf"/>
</dbReference>
<reference evidence="5 6" key="1">
    <citation type="submission" date="2020-07" db="EMBL/GenBank/DDBJ databases">
        <title>Pseudogemmobacter sp. nov., isolated from poultry manure in Taiwan.</title>
        <authorList>
            <person name="Lin S.-Y."/>
            <person name="Tang Y.-S."/>
            <person name="Young C.-C."/>
        </authorList>
    </citation>
    <scope>NUCLEOTIDE SEQUENCE [LARGE SCALE GENOMIC DNA]</scope>
    <source>
        <strain evidence="5 6">CC-YST710</strain>
    </source>
</reference>
<keyword evidence="2" id="KW-0238">DNA-binding</keyword>